<reference evidence="1 2" key="1">
    <citation type="submission" date="2015-01" db="EMBL/GenBank/DDBJ databases">
        <title>Evolution of Trichinella species and genotypes.</title>
        <authorList>
            <person name="Korhonen P.K."/>
            <person name="Edoardo P."/>
            <person name="Giuseppe L.R."/>
            <person name="Gasser R.B."/>
        </authorList>
    </citation>
    <scope>NUCLEOTIDE SEQUENCE [LARGE SCALE GENOMIC DNA]</scope>
    <source>
        <strain evidence="1">ISS37</strain>
    </source>
</reference>
<keyword evidence="2" id="KW-1185">Reference proteome</keyword>
<dbReference type="AlphaFoldDB" id="A0A0V0RD64"/>
<sequence>MLRMGSLYFVKAVGSVPSCSSFSVRRRLQTSILCVLIAPKHPSWKPVQQSLNVTW</sequence>
<protein>
    <submittedName>
        <fullName evidence="1">Uncharacterized protein</fullName>
    </submittedName>
</protein>
<organism evidence="1 2">
    <name type="scientific">Trichinella nelsoni</name>
    <dbReference type="NCBI Taxonomy" id="6336"/>
    <lineage>
        <taxon>Eukaryota</taxon>
        <taxon>Metazoa</taxon>
        <taxon>Ecdysozoa</taxon>
        <taxon>Nematoda</taxon>
        <taxon>Enoplea</taxon>
        <taxon>Dorylaimia</taxon>
        <taxon>Trichinellida</taxon>
        <taxon>Trichinellidae</taxon>
        <taxon>Trichinella</taxon>
    </lineage>
</organism>
<evidence type="ECO:0000313" key="1">
    <source>
        <dbReference type="EMBL" id="KRX12438.1"/>
    </source>
</evidence>
<comment type="caution">
    <text evidence="1">The sequence shown here is derived from an EMBL/GenBank/DDBJ whole genome shotgun (WGS) entry which is preliminary data.</text>
</comment>
<dbReference type="Proteomes" id="UP000054630">
    <property type="component" value="Unassembled WGS sequence"/>
</dbReference>
<proteinExistence type="predicted"/>
<name>A0A0V0RD64_9BILA</name>
<accession>A0A0V0RD64</accession>
<dbReference type="EMBL" id="JYDL01000399">
    <property type="protein sequence ID" value="KRX12438.1"/>
    <property type="molecule type" value="Genomic_DNA"/>
</dbReference>
<gene>
    <name evidence="1" type="ORF">T07_2458</name>
</gene>
<evidence type="ECO:0000313" key="2">
    <source>
        <dbReference type="Proteomes" id="UP000054630"/>
    </source>
</evidence>